<dbReference type="EMBL" id="MSZS01000001">
    <property type="protein sequence ID" value="PKX99367.1"/>
    <property type="molecule type" value="Genomic_DNA"/>
</dbReference>
<dbReference type="InterPro" id="IPR036770">
    <property type="entry name" value="Ankyrin_rpt-contain_sf"/>
</dbReference>
<proteinExistence type="predicted"/>
<dbReference type="OrthoDB" id="195446at2759"/>
<protein>
    <submittedName>
        <fullName evidence="1">Uncharacterized protein</fullName>
    </submittedName>
</protein>
<dbReference type="VEuPathDB" id="FungiDB:P174DRAFT_417049"/>
<dbReference type="RefSeq" id="XP_024687962.1">
    <property type="nucleotide sequence ID" value="XM_024824569.1"/>
</dbReference>
<dbReference type="Gene3D" id="1.25.40.20">
    <property type="entry name" value="Ankyrin repeat-containing domain"/>
    <property type="match status" value="1"/>
</dbReference>
<dbReference type="SUPFAM" id="SSF48403">
    <property type="entry name" value="Ankyrin repeat"/>
    <property type="match status" value="1"/>
</dbReference>
<name>A0A2I1CNZ7_ASPN1</name>
<gene>
    <name evidence="1" type="ORF">P174DRAFT_417049</name>
</gene>
<comment type="caution">
    <text evidence="1">The sequence shown here is derived from an EMBL/GenBank/DDBJ whole genome shotgun (WGS) entry which is preliminary data.</text>
</comment>
<dbReference type="GeneID" id="36531894"/>
<evidence type="ECO:0000313" key="2">
    <source>
        <dbReference type="Proteomes" id="UP000234474"/>
    </source>
</evidence>
<evidence type="ECO:0000313" key="1">
    <source>
        <dbReference type="EMBL" id="PKX99367.1"/>
    </source>
</evidence>
<organism evidence="1 2">
    <name type="scientific">Aspergillus novofumigatus (strain IBT 16806)</name>
    <dbReference type="NCBI Taxonomy" id="1392255"/>
    <lineage>
        <taxon>Eukaryota</taxon>
        <taxon>Fungi</taxon>
        <taxon>Dikarya</taxon>
        <taxon>Ascomycota</taxon>
        <taxon>Pezizomycotina</taxon>
        <taxon>Eurotiomycetes</taxon>
        <taxon>Eurotiomycetidae</taxon>
        <taxon>Eurotiales</taxon>
        <taxon>Aspergillaceae</taxon>
        <taxon>Aspergillus</taxon>
        <taxon>Aspergillus subgen. Fumigati</taxon>
    </lineage>
</organism>
<dbReference type="Proteomes" id="UP000234474">
    <property type="component" value="Unassembled WGS sequence"/>
</dbReference>
<dbReference type="AlphaFoldDB" id="A0A2I1CNZ7"/>
<accession>A0A2I1CNZ7</accession>
<reference evidence="2" key="1">
    <citation type="journal article" date="2018" name="Proc. Natl. Acad. Sci. U.S.A.">
        <title>Linking secondary metabolites to gene clusters through genome sequencing of six diverse Aspergillus species.</title>
        <authorList>
            <person name="Kaerboelling I."/>
            <person name="Vesth T.C."/>
            <person name="Frisvad J.C."/>
            <person name="Nybo J.L."/>
            <person name="Theobald S."/>
            <person name="Kuo A."/>
            <person name="Bowyer P."/>
            <person name="Matsuda Y."/>
            <person name="Mondo S."/>
            <person name="Lyhne E.K."/>
            <person name="Kogle M.E."/>
            <person name="Clum A."/>
            <person name="Lipzen A."/>
            <person name="Salamov A."/>
            <person name="Ngan C.Y."/>
            <person name="Daum C."/>
            <person name="Chiniquy J."/>
            <person name="Barry K."/>
            <person name="LaButti K."/>
            <person name="Haridas S."/>
            <person name="Simmons B.A."/>
            <person name="Magnuson J.K."/>
            <person name="Mortensen U.H."/>
            <person name="Larsen T.O."/>
            <person name="Grigoriev I.V."/>
            <person name="Baker S.E."/>
            <person name="Andersen M.R."/>
        </authorList>
    </citation>
    <scope>NUCLEOTIDE SEQUENCE [LARGE SCALE GENOMIC DNA]</scope>
    <source>
        <strain evidence="2">IBT 16806</strain>
    </source>
</reference>
<sequence>MGLDNGPKINLRFLIKRADYLRDPASCTQTDLQRATPGDEHLKVFALLGNGRLDYRLDEMFINVVMDRLPILCGVWSRQGDMLKQLMEKGASILLEEDIESDKTVLAVAAERGFEALLSVLIEQRADIEVRGAVMARRRFTLLRRMAMKEWPSILLDNGADIEAQDTLFGQTALLWASEKAIPQL</sequence>
<keyword evidence="2" id="KW-1185">Reference proteome</keyword>